<keyword evidence="2" id="KW-0031">Aminopeptidase</keyword>
<keyword evidence="2" id="KW-0645">Protease</keyword>
<evidence type="ECO:0000313" key="3">
    <source>
        <dbReference type="Proteomes" id="UP000266273"/>
    </source>
</evidence>
<protein>
    <submittedName>
        <fullName evidence="2">L-aminopeptidase/D-esterase-like protein</fullName>
    </submittedName>
</protein>
<evidence type="ECO:0000256" key="1">
    <source>
        <dbReference type="ARBA" id="ARBA00007068"/>
    </source>
</evidence>
<dbReference type="EMBL" id="QXDF01000001">
    <property type="protein sequence ID" value="RIA55112.1"/>
    <property type="molecule type" value="Genomic_DNA"/>
</dbReference>
<dbReference type="PANTHER" id="PTHR36512">
    <property type="entry name" value="D-AMINOPEPTIDASE"/>
    <property type="match status" value="1"/>
</dbReference>
<dbReference type="SUPFAM" id="SSF56266">
    <property type="entry name" value="DmpA/ArgJ-like"/>
    <property type="match status" value="1"/>
</dbReference>
<proteinExistence type="inferred from homology"/>
<dbReference type="GO" id="GO:0004177">
    <property type="term" value="F:aminopeptidase activity"/>
    <property type="evidence" value="ECO:0007669"/>
    <property type="project" value="UniProtKB-KW"/>
</dbReference>
<name>A0A397Q1R7_9HYPH</name>
<dbReference type="Gene3D" id="3.60.70.12">
    <property type="entry name" value="L-amino peptidase D-ALA esterase/amidase"/>
    <property type="match status" value="1"/>
</dbReference>
<sequence>MTPGARNLITDVPGLRVGSAEDARLRSGVTVVLGEGSLRGAVDIRGGGPGTRDTHALMPEGVAGELHAVVLSGGSAFGLDAATGAQAWLRERGAGFAVGPARVPIVPQAILFDLLNGGDKDWGRFPPYRDMAYAACESAGAEVTLGSAGAGYGATTERLKGGLGSASAVTADGVTLGALAVVNAAGNVTVGATPHFWAAPFEIGAEFGGRGWPQAMPPDALEPRTKAGARADANTTLAVVATDADLDKLALKRLAIMAQTGLARSIYPVHTPLDGDIVFALSTARGPAVEPVFALAELGALAANVLARAVARAVYEAAAFPGGDGPPAYRDVYAPA</sequence>
<dbReference type="PANTHER" id="PTHR36512:SF3">
    <property type="entry name" value="BLR5678 PROTEIN"/>
    <property type="match status" value="1"/>
</dbReference>
<dbReference type="CDD" id="cd02252">
    <property type="entry name" value="nylC_like"/>
    <property type="match status" value="1"/>
</dbReference>
<keyword evidence="2" id="KW-0378">Hydrolase</keyword>
<reference evidence="2 3" key="1">
    <citation type="submission" date="2018-08" db="EMBL/GenBank/DDBJ databases">
        <title>Genomic Encyclopedia of Archaeal and Bacterial Type Strains, Phase II (KMG-II): from individual species to whole genera.</title>
        <authorList>
            <person name="Goeker M."/>
        </authorList>
    </citation>
    <scope>NUCLEOTIDE SEQUENCE [LARGE SCALE GENOMIC DNA]</scope>
    <source>
        <strain evidence="2 3">DSM 5002</strain>
    </source>
</reference>
<keyword evidence="3" id="KW-1185">Reference proteome</keyword>
<organism evidence="2 3">
    <name type="scientific">Dichotomicrobium thermohalophilum</name>
    <dbReference type="NCBI Taxonomy" id="933063"/>
    <lineage>
        <taxon>Bacteria</taxon>
        <taxon>Pseudomonadati</taxon>
        <taxon>Pseudomonadota</taxon>
        <taxon>Alphaproteobacteria</taxon>
        <taxon>Hyphomicrobiales</taxon>
        <taxon>Hyphomicrobiaceae</taxon>
        <taxon>Dichotomicrobium</taxon>
    </lineage>
</organism>
<dbReference type="RefSeq" id="WP_119060063.1">
    <property type="nucleotide sequence ID" value="NZ_QXDF01000001.1"/>
</dbReference>
<dbReference type="Pfam" id="PF03576">
    <property type="entry name" value="Peptidase_S58"/>
    <property type="match status" value="1"/>
</dbReference>
<dbReference type="InterPro" id="IPR016117">
    <property type="entry name" value="ArgJ-like_dom_sf"/>
</dbReference>
<evidence type="ECO:0000313" key="2">
    <source>
        <dbReference type="EMBL" id="RIA55112.1"/>
    </source>
</evidence>
<comment type="caution">
    <text evidence="2">The sequence shown here is derived from an EMBL/GenBank/DDBJ whole genome shotgun (WGS) entry which is preliminary data.</text>
</comment>
<dbReference type="Proteomes" id="UP000266273">
    <property type="component" value="Unassembled WGS sequence"/>
</dbReference>
<comment type="similarity">
    <text evidence="1">Belongs to the peptidase S58 family.</text>
</comment>
<dbReference type="OrthoDB" id="9808347at2"/>
<accession>A0A397Q1R7</accession>
<gene>
    <name evidence="2" type="ORF">BXY53_0165</name>
</gene>
<dbReference type="InterPro" id="IPR005321">
    <property type="entry name" value="Peptidase_S58_DmpA"/>
</dbReference>
<dbReference type="AlphaFoldDB" id="A0A397Q1R7"/>